<feature type="domain" description="Glycosyltransferase 2-like" evidence="1">
    <location>
        <begin position="5"/>
        <end position="174"/>
    </location>
</feature>
<dbReference type="Pfam" id="PF00535">
    <property type="entry name" value="Glycos_transf_2"/>
    <property type="match status" value="1"/>
</dbReference>
<evidence type="ECO:0000259" key="1">
    <source>
        <dbReference type="Pfam" id="PF00535"/>
    </source>
</evidence>
<evidence type="ECO:0000313" key="2">
    <source>
        <dbReference type="EMBL" id="SVC38665.1"/>
    </source>
</evidence>
<accession>A0A382LSC9</accession>
<reference evidence="2" key="1">
    <citation type="submission" date="2018-05" db="EMBL/GenBank/DDBJ databases">
        <authorList>
            <person name="Lanie J.A."/>
            <person name="Ng W.-L."/>
            <person name="Kazmierczak K.M."/>
            <person name="Andrzejewski T.M."/>
            <person name="Davidsen T.M."/>
            <person name="Wayne K.J."/>
            <person name="Tettelin H."/>
            <person name="Glass J.I."/>
            <person name="Rusch D."/>
            <person name="Podicherti R."/>
            <person name="Tsui H.-C.T."/>
            <person name="Winkler M.E."/>
        </authorList>
    </citation>
    <scope>NUCLEOTIDE SEQUENCE</scope>
</reference>
<feature type="non-terminal residue" evidence="2">
    <location>
        <position position="227"/>
    </location>
</feature>
<dbReference type="InterPro" id="IPR029044">
    <property type="entry name" value="Nucleotide-diphossugar_trans"/>
</dbReference>
<name>A0A382LSC9_9ZZZZ</name>
<sequence>MNELSILVPCTSPEQILPDFIDNLTNYLMSNPGDVEVIVIMNESSDYLNVIKNYIQKKYPWLKIIILQKNGKNNPIGTMIRFGLAFSSSRYAVLMSPYGEGDLRIINKMLGIIRKGCQLVQVTRFLKRDDAVSVKPKFRIYQFVYRFLARSLLGLSSTDFTYGYKMFDRVFVQAIGLTQNTHAISPEINIKTLLAGGKIEYLPSAVKPILMGGKFKLYKDGPGYLWL</sequence>
<dbReference type="EMBL" id="UINC01088444">
    <property type="protein sequence ID" value="SVC38665.1"/>
    <property type="molecule type" value="Genomic_DNA"/>
</dbReference>
<dbReference type="InterPro" id="IPR050256">
    <property type="entry name" value="Glycosyltransferase_2"/>
</dbReference>
<dbReference type="Gene3D" id="3.90.550.10">
    <property type="entry name" value="Spore Coat Polysaccharide Biosynthesis Protein SpsA, Chain A"/>
    <property type="match status" value="1"/>
</dbReference>
<dbReference type="InterPro" id="IPR001173">
    <property type="entry name" value="Glyco_trans_2-like"/>
</dbReference>
<dbReference type="PANTHER" id="PTHR48090">
    <property type="entry name" value="UNDECAPRENYL-PHOSPHATE 4-DEOXY-4-FORMAMIDO-L-ARABINOSE TRANSFERASE-RELATED"/>
    <property type="match status" value="1"/>
</dbReference>
<dbReference type="SUPFAM" id="SSF53448">
    <property type="entry name" value="Nucleotide-diphospho-sugar transferases"/>
    <property type="match status" value="1"/>
</dbReference>
<gene>
    <name evidence="2" type="ORF">METZ01_LOCUS291519</name>
</gene>
<organism evidence="2">
    <name type="scientific">marine metagenome</name>
    <dbReference type="NCBI Taxonomy" id="408172"/>
    <lineage>
        <taxon>unclassified sequences</taxon>
        <taxon>metagenomes</taxon>
        <taxon>ecological metagenomes</taxon>
    </lineage>
</organism>
<proteinExistence type="predicted"/>
<dbReference type="AlphaFoldDB" id="A0A382LSC9"/>
<dbReference type="PANTHER" id="PTHR48090:SF7">
    <property type="entry name" value="RFBJ PROTEIN"/>
    <property type="match status" value="1"/>
</dbReference>
<protein>
    <recommendedName>
        <fullName evidence="1">Glycosyltransferase 2-like domain-containing protein</fullName>
    </recommendedName>
</protein>